<name>A0ABD7CNI9_CLOBO</name>
<dbReference type="AlphaFoldDB" id="A0ABD7CNI9"/>
<dbReference type="Gene3D" id="1.25.40.340">
    <property type="match status" value="1"/>
</dbReference>
<dbReference type="SUPFAM" id="SSF101473">
    <property type="entry name" value="DhaL-like"/>
    <property type="match status" value="1"/>
</dbReference>
<feature type="domain" description="DhaL" evidence="1">
    <location>
        <begin position="7"/>
        <end position="47"/>
    </location>
</feature>
<evidence type="ECO:0000313" key="2">
    <source>
        <dbReference type="EMBL" id="QRI54822.1"/>
    </source>
</evidence>
<dbReference type="InterPro" id="IPR036117">
    <property type="entry name" value="DhaL_dom_sf"/>
</dbReference>
<reference evidence="2 3" key="1">
    <citation type="journal article" date="2014" name="J. Infect. Dis.">
        <title>Molecular characterization of a novel botulinum neurotoxin type H gene.</title>
        <authorList>
            <person name="Dover N."/>
            <person name="Barash J.R."/>
            <person name="Hill K.K."/>
            <person name="Xie G."/>
            <person name="Arnon S.S."/>
        </authorList>
    </citation>
    <scope>NUCLEOTIDE SEQUENCE [LARGE SCALE GENOMIC DNA]</scope>
    <source>
        <strain evidence="2 3">IBCA10-7060</strain>
    </source>
</reference>
<sequence length="47" mass="5405">MERVNKETLICIFREIKNKMTDKKEELLNLDSEIGDGDLGITMSEGF</sequence>
<organism evidence="2 3">
    <name type="scientific">Clostridium botulinum</name>
    <dbReference type="NCBI Taxonomy" id="1491"/>
    <lineage>
        <taxon>Bacteria</taxon>
        <taxon>Bacillati</taxon>
        <taxon>Bacillota</taxon>
        <taxon>Clostridia</taxon>
        <taxon>Eubacteriales</taxon>
        <taxon>Clostridiaceae</taxon>
        <taxon>Clostridium</taxon>
    </lineage>
</organism>
<proteinExistence type="predicted"/>
<dbReference type="Proteomes" id="UP000663464">
    <property type="component" value="Chromosome"/>
</dbReference>
<gene>
    <name evidence="2" type="ORF">JQS73_06925</name>
</gene>
<dbReference type="EMBL" id="CP069280">
    <property type="protein sequence ID" value="QRI54822.1"/>
    <property type="molecule type" value="Genomic_DNA"/>
</dbReference>
<accession>A0ABD7CNI9</accession>
<dbReference type="RefSeq" id="WP_160279543.1">
    <property type="nucleotide sequence ID" value="NZ_CP069280.1"/>
</dbReference>
<protein>
    <recommendedName>
        <fullName evidence="1">DhaL domain-containing protein</fullName>
    </recommendedName>
</protein>
<evidence type="ECO:0000259" key="1">
    <source>
        <dbReference type="PROSITE" id="PS51480"/>
    </source>
</evidence>
<dbReference type="InterPro" id="IPR004007">
    <property type="entry name" value="DhaL_dom"/>
</dbReference>
<dbReference type="PROSITE" id="PS51480">
    <property type="entry name" value="DHAL"/>
    <property type="match status" value="1"/>
</dbReference>
<evidence type="ECO:0000313" key="3">
    <source>
        <dbReference type="Proteomes" id="UP000663464"/>
    </source>
</evidence>